<keyword evidence="2" id="KW-0238">DNA-binding</keyword>
<evidence type="ECO:0000313" key="9">
    <source>
        <dbReference type="Proteomes" id="UP000182769"/>
    </source>
</evidence>
<dbReference type="InterPro" id="IPR050707">
    <property type="entry name" value="HTH_MetabolicPath_Reg"/>
</dbReference>
<dbReference type="InterPro" id="IPR029016">
    <property type="entry name" value="GAF-like_dom_sf"/>
</dbReference>
<dbReference type="GO" id="GO:0003700">
    <property type="term" value="F:DNA-binding transcription factor activity"/>
    <property type="evidence" value="ECO:0007669"/>
    <property type="project" value="TreeGrafter"/>
</dbReference>
<dbReference type="GO" id="GO:0003677">
    <property type="term" value="F:DNA binding"/>
    <property type="evidence" value="ECO:0007669"/>
    <property type="project" value="UniProtKB-KW"/>
</dbReference>
<evidence type="ECO:0000256" key="5">
    <source>
        <dbReference type="ARBA" id="ARBA00042627"/>
    </source>
</evidence>
<accession>A0A0K6IQD6</accession>
<reference evidence="9" key="1">
    <citation type="submission" date="2015-08" db="EMBL/GenBank/DDBJ databases">
        <authorList>
            <person name="Varghese N."/>
        </authorList>
    </citation>
    <scope>NUCLEOTIDE SEQUENCE [LARGE SCALE GENOMIC DNA]</scope>
    <source>
        <strain evidence="9">JCM 18476</strain>
    </source>
</reference>
<dbReference type="PANTHER" id="PTHR30136:SF24">
    <property type="entry name" value="HTH-TYPE TRANSCRIPTIONAL REPRESSOR ALLR"/>
    <property type="match status" value="1"/>
</dbReference>
<dbReference type="Pfam" id="PF01614">
    <property type="entry name" value="IclR_C"/>
    <property type="match status" value="1"/>
</dbReference>
<protein>
    <recommendedName>
        <fullName evidence="4">HTH-type transcriptional repressor AllR</fullName>
    </recommendedName>
    <alternativeName>
        <fullName evidence="5">Negative regulator of allantoin and glyoxylate utilization operons</fullName>
    </alternativeName>
</protein>
<gene>
    <name evidence="8" type="ORF">Ga0061065_11050</name>
</gene>
<dbReference type="InterPro" id="IPR005471">
    <property type="entry name" value="Tscrpt_reg_IclR_N"/>
</dbReference>
<dbReference type="Gene3D" id="1.10.10.10">
    <property type="entry name" value="Winged helix-like DNA-binding domain superfamily/Winged helix DNA-binding domain"/>
    <property type="match status" value="1"/>
</dbReference>
<evidence type="ECO:0000259" key="7">
    <source>
        <dbReference type="PROSITE" id="PS51078"/>
    </source>
</evidence>
<dbReference type="InterPro" id="IPR036390">
    <property type="entry name" value="WH_DNA-bd_sf"/>
</dbReference>
<evidence type="ECO:0000313" key="8">
    <source>
        <dbReference type="EMBL" id="CUB05325.1"/>
    </source>
</evidence>
<dbReference type="Gene3D" id="3.30.450.40">
    <property type="match status" value="1"/>
</dbReference>
<sequence length="259" mass="29004">MVNQKREKGSSITRVLEIIETVSKSEHPLSAADLAIMLDIPKPSVHRLLQQLEAEGFLQTNMRGLVVPADRLHNIALGILYTSQFKAQRQAILKDLAEKVGETCGISIPNGTDMIYYDRAQTNWPLQIHLPVGIHTPITCTASGKLYLSAMTKERRQRLMNYLPMTRYARNTVTNSAVLELELQRIRQIDIGTDNEEFVDGMVAVAVPIKDEQGRLMACLFCHAPVIRKSLDDLLAHVSTMRQSADELGRLINEGKEDS</sequence>
<evidence type="ECO:0000256" key="4">
    <source>
        <dbReference type="ARBA" id="ARBA00040379"/>
    </source>
</evidence>
<dbReference type="Proteomes" id="UP000182769">
    <property type="component" value="Unassembled WGS sequence"/>
</dbReference>
<dbReference type="Pfam" id="PF09339">
    <property type="entry name" value="HTH_IclR"/>
    <property type="match status" value="1"/>
</dbReference>
<name>A0A0K6IQD6_9GAMM</name>
<dbReference type="PANTHER" id="PTHR30136">
    <property type="entry name" value="HELIX-TURN-HELIX TRANSCRIPTIONAL REGULATOR, ICLR FAMILY"/>
    <property type="match status" value="1"/>
</dbReference>
<dbReference type="AlphaFoldDB" id="A0A0K6IQD6"/>
<evidence type="ECO:0000256" key="2">
    <source>
        <dbReference type="ARBA" id="ARBA00023125"/>
    </source>
</evidence>
<dbReference type="GO" id="GO:0045892">
    <property type="term" value="P:negative regulation of DNA-templated transcription"/>
    <property type="evidence" value="ECO:0007669"/>
    <property type="project" value="TreeGrafter"/>
</dbReference>
<dbReference type="SUPFAM" id="SSF55781">
    <property type="entry name" value="GAF domain-like"/>
    <property type="match status" value="1"/>
</dbReference>
<dbReference type="InterPro" id="IPR036388">
    <property type="entry name" value="WH-like_DNA-bd_sf"/>
</dbReference>
<dbReference type="PROSITE" id="PS51077">
    <property type="entry name" value="HTH_ICLR"/>
    <property type="match status" value="1"/>
</dbReference>
<evidence type="ECO:0000256" key="3">
    <source>
        <dbReference type="ARBA" id="ARBA00023163"/>
    </source>
</evidence>
<dbReference type="SUPFAM" id="SSF46785">
    <property type="entry name" value="Winged helix' DNA-binding domain"/>
    <property type="match status" value="1"/>
</dbReference>
<keyword evidence="9" id="KW-1185">Reference proteome</keyword>
<evidence type="ECO:0000256" key="1">
    <source>
        <dbReference type="ARBA" id="ARBA00023015"/>
    </source>
</evidence>
<dbReference type="STRING" id="1137284.GCA_001418205_02891"/>
<feature type="domain" description="HTH iclR-type" evidence="6">
    <location>
        <begin position="9"/>
        <end position="79"/>
    </location>
</feature>
<organism evidence="8 9">
    <name type="scientific">Marinomonas fungiae</name>
    <dbReference type="NCBI Taxonomy" id="1137284"/>
    <lineage>
        <taxon>Bacteria</taxon>
        <taxon>Pseudomonadati</taxon>
        <taxon>Pseudomonadota</taxon>
        <taxon>Gammaproteobacteria</taxon>
        <taxon>Oceanospirillales</taxon>
        <taxon>Oceanospirillaceae</taxon>
        <taxon>Marinomonas</taxon>
    </lineage>
</organism>
<dbReference type="EMBL" id="CYHG01000010">
    <property type="protein sequence ID" value="CUB05325.1"/>
    <property type="molecule type" value="Genomic_DNA"/>
</dbReference>
<dbReference type="RefSeq" id="WP_055463937.1">
    <property type="nucleotide sequence ID" value="NZ_CYHG01000010.1"/>
</dbReference>
<proteinExistence type="predicted"/>
<dbReference type="OrthoDB" id="9807558at2"/>
<dbReference type="SMART" id="SM00346">
    <property type="entry name" value="HTH_ICLR"/>
    <property type="match status" value="1"/>
</dbReference>
<evidence type="ECO:0000259" key="6">
    <source>
        <dbReference type="PROSITE" id="PS51077"/>
    </source>
</evidence>
<feature type="domain" description="IclR-ED" evidence="7">
    <location>
        <begin position="71"/>
        <end position="254"/>
    </location>
</feature>
<dbReference type="InterPro" id="IPR014757">
    <property type="entry name" value="Tscrpt_reg_IclR_C"/>
</dbReference>
<keyword evidence="3" id="KW-0804">Transcription</keyword>
<dbReference type="PROSITE" id="PS51078">
    <property type="entry name" value="ICLR_ED"/>
    <property type="match status" value="1"/>
</dbReference>
<keyword evidence="1" id="KW-0805">Transcription regulation</keyword>